<evidence type="ECO:0000313" key="5">
    <source>
        <dbReference type="Proteomes" id="UP000503297"/>
    </source>
</evidence>
<comment type="similarity">
    <text evidence="2">Belongs to the transpeptidase family.</text>
</comment>
<evidence type="ECO:0000256" key="2">
    <source>
        <dbReference type="ARBA" id="ARBA00007171"/>
    </source>
</evidence>
<dbReference type="Gene3D" id="3.30.450.330">
    <property type="match status" value="1"/>
</dbReference>
<dbReference type="Proteomes" id="UP000503297">
    <property type="component" value="Chromosome"/>
</dbReference>
<dbReference type="GO" id="GO:0005886">
    <property type="term" value="C:plasma membrane"/>
    <property type="evidence" value="ECO:0007669"/>
    <property type="project" value="TreeGrafter"/>
</dbReference>
<reference evidence="5" key="1">
    <citation type="submission" date="2020-05" db="EMBL/GenBank/DDBJ databases">
        <title>Novel species in genus Nocardioides.</title>
        <authorList>
            <person name="Zhang G."/>
        </authorList>
    </citation>
    <scope>NUCLEOTIDE SEQUENCE [LARGE SCALE GENOMIC DNA]</scope>
    <source>
        <strain evidence="5">zg-1050</strain>
    </source>
</reference>
<dbReference type="PANTHER" id="PTHR30627:SF1">
    <property type="entry name" value="PEPTIDOGLYCAN D,D-TRANSPEPTIDASE FTSI"/>
    <property type="match status" value="1"/>
</dbReference>
<gene>
    <name evidence="4" type="ORF">HLV38_07270</name>
</gene>
<dbReference type="Gene3D" id="3.40.710.10">
    <property type="entry name" value="DD-peptidase/beta-lactamase superfamily"/>
    <property type="match status" value="1"/>
</dbReference>
<dbReference type="KEGG" id="bwa:HLV38_07270"/>
<evidence type="ECO:0000256" key="3">
    <source>
        <dbReference type="ARBA" id="ARBA00023136"/>
    </source>
</evidence>
<name>A0A6M8J365_9ACTN</name>
<dbReference type="GO" id="GO:0071555">
    <property type="term" value="P:cell wall organization"/>
    <property type="evidence" value="ECO:0007669"/>
    <property type="project" value="TreeGrafter"/>
</dbReference>
<dbReference type="InterPro" id="IPR036138">
    <property type="entry name" value="PBP_dimer_sf"/>
</dbReference>
<dbReference type="SUPFAM" id="SSF56601">
    <property type="entry name" value="beta-lactamase/transpeptidase-like"/>
    <property type="match status" value="1"/>
</dbReference>
<evidence type="ECO:0000313" key="4">
    <source>
        <dbReference type="EMBL" id="QKF08077.1"/>
    </source>
</evidence>
<dbReference type="InterPro" id="IPR005311">
    <property type="entry name" value="PBP_dimer"/>
</dbReference>
<evidence type="ECO:0000256" key="1">
    <source>
        <dbReference type="ARBA" id="ARBA00004370"/>
    </source>
</evidence>
<keyword evidence="3" id="KW-0472">Membrane</keyword>
<dbReference type="EMBL" id="CP053716">
    <property type="protein sequence ID" value="QKF08077.1"/>
    <property type="molecule type" value="Genomic_DNA"/>
</dbReference>
<sequence>MAAFGLIVAVFVMRLLYLDVIVAHEYSTQAKAARTIGITVEAKRGTIYDRNHNVLAISVDATTIYANPSEVDDPRGTAAKIADAIGGEADDYVDKLLDARRQFAYIKRKVDPAVAQSLRDQNLKGVYFLRDSKRSYPYGQVGGQIVGACNEEVNTETQTEYLKGIAGLEYYYDKQLSGTPGYYEAERGADGTPIPGGVHESVPAQNGEDIIVSLDIEMQRALEEKLTSGLAAVGTNSGTAVLMDGGTGEIYAAASLPLFNPADRTTVEEGSTQLKAVSNLLEPGSVFKTVAAMSLLETGSMGPEDTLFAPAVISADGYKVSDAHERGDTVYSLRQVMQYSSNVGIALAVERMGFKPFYDHILKYKLNELSGVDYPGEQSGYLLDYDKWSRVAGYNATFGQGLSMTPLQITRFYAALVNDGSAPTPHFLLRSSGDEAPREWKQTQVVENTDAIAPMTSMLETVVTDGTGKRAAVEGVKVAGKTSTAEIYDEVNGGYLKGVYNLCFAGYLPDSSSRLVCFVGADRVPFDSGVTFIFRDIMSEAVNRYNIVPE</sequence>
<proteinExistence type="inferred from homology"/>
<dbReference type="InterPro" id="IPR001460">
    <property type="entry name" value="PCN-bd_Tpept"/>
</dbReference>
<dbReference type="InterPro" id="IPR012338">
    <property type="entry name" value="Beta-lactam/transpept-like"/>
</dbReference>
<keyword evidence="5" id="KW-1185">Reference proteome</keyword>
<dbReference type="InterPro" id="IPR050515">
    <property type="entry name" value="Beta-lactam/transpept"/>
</dbReference>
<protein>
    <submittedName>
        <fullName evidence="4">Penicillin-binding protein 2</fullName>
    </submittedName>
</protein>
<dbReference type="Gene3D" id="3.90.1310.10">
    <property type="entry name" value="Penicillin-binding protein 2a (Domain 2)"/>
    <property type="match status" value="1"/>
</dbReference>
<dbReference type="PANTHER" id="PTHR30627">
    <property type="entry name" value="PEPTIDOGLYCAN D,D-TRANSPEPTIDASE"/>
    <property type="match status" value="1"/>
</dbReference>
<organism evidence="4 5">
    <name type="scientific">Berryella wangjianweii</name>
    <dbReference type="NCBI Taxonomy" id="2734634"/>
    <lineage>
        <taxon>Bacteria</taxon>
        <taxon>Bacillati</taxon>
        <taxon>Actinomycetota</taxon>
        <taxon>Coriobacteriia</taxon>
        <taxon>Eggerthellales</taxon>
        <taxon>Eggerthellaceae</taxon>
        <taxon>Berryella</taxon>
    </lineage>
</organism>
<dbReference type="GO" id="GO:0008658">
    <property type="term" value="F:penicillin binding"/>
    <property type="evidence" value="ECO:0007669"/>
    <property type="project" value="InterPro"/>
</dbReference>
<dbReference type="SUPFAM" id="SSF56519">
    <property type="entry name" value="Penicillin binding protein dimerisation domain"/>
    <property type="match status" value="1"/>
</dbReference>
<comment type="subcellular location">
    <subcellularLocation>
        <location evidence="1">Membrane</location>
    </subcellularLocation>
</comment>
<dbReference type="Pfam" id="PF00905">
    <property type="entry name" value="Transpeptidase"/>
    <property type="match status" value="1"/>
</dbReference>
<dbReference type="AlphaFoldDB" id="A0A6M8J365"/>
<accession>A0A6M8J365</accession>
<dbReference type="Pfam" id="PF03717">
    <property type="entry name" value="PBP_dimer"/>
    <property type="match status" value="1"/>
</dbReference>